<dbReference type="AlphaFoldDB" id="A0A4P6K0Z4"/>
<organism evidence="3 4">
    <name type="scientific">Ktedonosporobacter rubrisoli</name>
    <dbReference type="NCBI Taxonomy" id="2509675"/>
    <lineage>
        <taxon>Bacteria</taxon>
        <taxon>Bacillati</taxon>
        <taxon>Chloroflexota</taxon>
        <taxon>Ktedonobacteria</taxon>
        <taxon>Ktedonobacterales</taxon>
        <taxon>Ktedonosporobacteraceae</taxon>
        <taxon>Ktedonosporobacter</taxon>
    </lineage>
</organism>
<dbReference type="GO" id="GO:0016020">
    <property type="term" value="C:membrane"/>
    <property type="evidence" value="ECO:0007669"/>
    <property type="project" value="TreeGrafter"/>
</dbReference>
<evidence type="ECO:0000313" key="3">
    <source>
        <dbReference type="EMBL" id="QBD81096.1"/>
    </source>
</evidence>
<dbReference type="PANTHER" id="PTHR43798">
    <property type="entry name" value="MONOACYLGLYCEROL LIPASE"/>
    <property type="match status" value="1"/>
</dbReference>
<proteinExistence type="predicted"/>
<dbReference type="InterPro" id="IPR050266">
    <property type="entry name" value="AB_hydrolase_sf"/>
</dbReference>
<dbReference type="Proteomes" id="UP000290365">
    <property type="component" value="Chromosome"/>
</dbReference>
<dbReference type="GO" id="GO:0016787">
    <property type="term" value="F:hydrolase activity"/>
    <property type="evidence" value="ECO:0007669"/>
    <property type="project" value="UniProtKB-KW"/>
</dbReference>
<gene>
    <name evidence="3" type="ORF">EPA93_36045</name>
</gene>
<dbReference type="RefSeq" id="WP_129892158.1">
    <property type="nucleotide sequence ID" value="NZ_CP035758.1"/>
</dbReference>
<dbReference type="EMBL" id="CP035758">
    <property type="protein sequence ID" value="QBD81096.1"/>
    <property type="molecule type" value="Genomic_DNA"/>
</dbReference>
<dbReference type="PANTHER" id="PTHR43798:SF31">
    <property type="entry name" value="AB HYDROLASE SUPERFAMILY PROTEIN YCLE"/>
    <property type="match status" value="1"/>
</dbReference>
<dbReference type="KEGG" id="kbs:EPA93_36045"/>
<dbReference type="SUPFAM" id="SSF53474">
    <property type="entry name" value="alpha/beta-Hydrolases"/>
    <property type="match status" value="1"/>
</dbReference>
<dbReference type="Gene3D" id="3.40.50.1820">
    <property type="entry name" value="alpha/beta hydrolase"/>
    <property type="match status" value="1"/>
</dbReference>
<dbReference type="OrthoDB" id="5513277at2"/>
<dbReference type="Pfam" id="PF12697">
    <property type="entry name" value="Abhydrolase_6"/>
    <property type="match status" value="1"/>
</dbReference>
<feature type="domain" description="AB hydrolase-1" evidence="2">
    <location>
        <begin position="54"/>
        <end position="272"/>
    </location>
</feature>
<evidence type="ECO:0000313" key="4">
    <source>
        <dbReference type="Proteomes" id="UP000290365"/>
    </source>
</evidence>
<dbReference type="InterPro" id="IPR000073">
    <property type="entry name" value="AB_hydrolase_1"/>
</dbReference>
<protein>
    <submittedName>
        <fullName evidence="3">Alpha/beta hydrolase</fullName>
    </submittedName>
</protein>
<accession>A0A4P6K0Z4</accession>
<name>A0A4P6K0Z4_KTERU</name>
<keyword evidence="4" id="KW-1185">Reference proteome</keyword>
<dbReference type="InterPro" id="IPR029058">
    <property type="entry name" value="AB_hydrolase_fold"/>
</dbReference>
<sequence>MASIYKSERGEAAIQERYQQFLDRWPVANKRLQIATRQGETHVVACGPLNAPPVIFLHGSAANSAMWMGDVAVWAKDFRVFAVDVIGEPGLSASSRPPLTSQAYALWLDDVMAGLALDCASLVGISLGGWLALDYATRQPERVKSLVLLCPGGIGRQKVGIALKTIPLRFLGRWGTKKARELVLGPTSTDIPPTARPFVDFIALIHEQFRPRMVKMPIMSDTALKSLTMPVLAILGGKDVLLDSAETRHRLEHTVPQAKILYYPESGHLLPTQTSEISDFLREAVRQPYR</sequence>
<dbReference type="PRINTS" id="PR00111">
    <property type="entry name" value="ABHYDROLASE"/>
</dbReference>
<reference evidence="3 4" key="1">
    <citation type="submission" date="2019-01" db="EMBL/GenBank/DDBJ databases">
        <title>Ktedonosporobacter rubrisoli SCAWS-G2.</title>
        <authorList>
            <person name="Huang Y."/>
            <person name="Yan B."/>
        </authorList>
    </citation>
    <scope>NUCLEOTIDE SEQUENCE [LARGE SCALE GENOMIC DNA]</scope>
    <source>
        <strain evidence="3 4">SCAWS-G2</strain>
    </source>
</reference>
<evidence type="ECO:0000259" key="2">
    <source>
        <dbReference type="Pfam" id="PF12697"/>
    </source>
</evidence>
<keyword evidence="1 3" id="KW-0378">Hydrolase</keyword>
<evidence type="ECO:0000256" key="1">
    <source>
        <dbReference type="ARBA" id="ARBA00022801"/>
    </source>
</evidence>